<reference evidence="4" key="1">
    <citation type="submission" date="2020-03" db="EMBL/GenBank/DDBJ databases">
        <authorList>
            <person name="Weist P."/>
        </authorList>
    </citation>
    <scope>NUCLEOTIDE SEQUENCE</scope>
</reference>
<keyword evidence="2" id="KW-0342">GTP-binding</keyword>
<dbReference type="GO" id="GO:0003924">
    <property type="term" value="F:GTPase activity"/>
    <property type="evidence" value="ECO:0007669"/>
    <property type="project" value="InterPro"/>
</dbReference>
<accession>A0A9N7U9K4</accession>
<dbReference type="EMBL" id="CADEAL010000847">
    <property type="protein sequence ID" value="CAB1425953.1"/>
    <property type="molecule type" value="Genomic_DNA"/>
</dbReference>
<keyword evidence="1" id="KW-0547">Nucleotide-binding</keyword>
<comment type="caution">
    <text evidence="4">The sequence shown here is derived from an EMBL/GenBank/DDBJ whole genome shotgun (WGS) entry which is preliminary data.</text>
</comment>
<proteinExistence type="predicted"/>
<dbReference type="InterPro" id="IPR006689">
    <property type="entry name" value="Small_GTPase_ARF/SAR"/>
</dbReference>
<sequence length="169" mass="19299">MHFVVRTLTPCEELWVTRVTWALGVVERLCSRHPEVLWSGASSERNRRSRRREVTDQRRRRERQMGQGRSSMCPQVILMGLDSAGKSTLLARLLTGQVMDTSPNHWIQRGNIGHGQEDVSDRVGHRRTEEHETKLEVLPGRLQGAGLCGRQQRPQAHVRGSENSEEDSE</sequence>
<gene>
    <name evidence="4" type="ORF">PLEPLA_LOCUS13887</name>
</gene>
<dbReference type="AlphaFoldDB" id="A0A9N7U9K4"/>
<dbReference type="Pfam" id="PF00025">
    <property type="entry name" value="Arf"/>
    <property type="match status" value="1"/>
</dbReference>
<feature type="region of interest" description="Disordered" evidence="3">
    <location>
        <begin position="145"/>
        <end position="169"/>
    </location>
</feature>
<dbReference type="Proteomes" id="UP001153269">
    <property type="component" value="Unassembled WGS sequence"/>
</dbReference>
<dbReference type="SUPFAM" id="SSF52540">
    <property type="entry name" value="P-loop containing nucleoside triphosphate hydrolases"/>
    <property type="match status" value="1"/>
</dbReference>
<name>A0A9N7U9K4_PLEPL</name>
<protein>
    <submittedName>
        <fullName evidence="4">Uncharacterized protein</fullName>
    </submittedName>
</protein>
<keyword evidence="5" id="KW-1185">Reference proteome</keyword>
<dbReference type="InterPro" id="IPR027417">
    <property type="entry name" value="P-loop_NTPase"/>
</dbReference>
<organism evidence="4 5">
    <name type="scientific">Pleuronectes platessa</name>
    <name type="common">European plaice</name>
    <dbReference type="NCBI Taxonomy" id="8262"/>
    <lineage>
        <taxon>Eukaryota</taxon>
        <taxon>Metazoa</taxon>
        <taxon>Chordata</taxon>
        <taxon>Craniata</taxon>
        <taxon>Vertebrata</taxon>
        <taxon>Euteleostomi</taxon>
        <taxon>Actinopterygii</taxon>
        <taxon>Neopterygii</taxon>
        <taxon>Teleostei</taxon>
        <taxon>Neoteleostei</taxon>
        <taxon>Acanthomorphata</taxon>
        <taxon>Carangaria</taxon>
        <taxon>Pleuronectiformes</taxon>
        <taxon>Pleuronectoidei</taxon>
        <taxon>Pleuronectidae</taxon>
        <taxon>Pleuronectes</taxon>
    </lineage>
</organism>
<evidence type="ECO:0000256" key="2">
    <source>
        <dbReference type="ARBA" id="ARBA00023134"/>
    </source>
</evidence>
<evidence type="ECO:0000256" key="1">
    <source>
        <dbReference type="ARBA" id="ARBA00022741"/>
    </source>
</evidence>
<feature type="region of interest" description="Disordered" evidence="3">
    <location>
        <begin position="40"/>
        <end position="71"/>
    </location>
</feature>
<dbReference type="GO" id="GO:0005525">
    <property type="term" value="F:GTP binding"/>
    <property type="evidence" value="ECO:0007669"/>
    <property type="project" value="UniProtKB-KW"/>
</dbReference>
<evidence type="ECO:0000313" key="5">
    <source>
        <dbReference type="Proteomes" id="UP001153269"/>
    </source>
</evidence>
<evidence type="ECO:0000256" key="3">
    <source>
        <dbReference type="SAM" id="MobiDB-lite"/>
    </source>
</evidence>
<evidence type="ECO:0000313" key="4">
    <source>
        <dbReference type="EMBL" id="CAB1425953.1"/>
    </source>
</evidence>